<keyword evidence="9" id="KW-0547">Nucleotide-binding</keyword>
<dbReference type="Gene3D" id="3.30.565.10">
    <property type="entry name" value="Histidine kinase-like ATPase, C-terminal domain"/>
    <property type="match status" value="1"/>
</dbReference>
<dbReference type="InterPro" id="IPR004358">
    <property type="entry name" value="Sig_transdc_His_kin-like_C"/>
</dbReference>
<dbReference type="SMART" id="SM00304">
    <property type="entry name" value="HAMP"/>
    <property type="match status" value="1"/>
</dbReference>
<dbReference type="GO" id="GO:0000155">
    <property type="term" value="F:phosphorelay sensor kinase activity"/>
    <property type="evidence" value="ECO:0007669"/>
    <property type="project" value="InterPro"/>
</dbReference>
<dbReference type="Gene3D" id="6.10.340.10">
    <property type="match status" value="1"/>
</dbReference>
<keyword evidence="13" id="KW-0460">Magnesium</keyword>
<organism evidence="24 25">
    <name type="scientific">Archangium violaceum Cb vi76</name>
    <dbReference type="NCBI Taxonomy" id="1406225"/>
    <lineage>
        <taxon>Bacteria</taxon>
        <taxon>Pseudomonadati</taxon>
        <taxon>Myxococcota</taxon>
        <taxon>Myxococcia</taxon>
        <taxon>Myxococcales</taxon>
        <taxon>Cystobacterineae</taxon>
        <taxon>Archangiaceae</taxon>
        <taxon>Archangium</taxon>
    </lineage>
</organism>
<proteinExistence type="predicted"/>
<dbReference type="SMART" id="SM00387">
    <property type="entry name" value="HATPase_c"/>
    <property type="match status" value="1"/>
</dbReference>
<dbReference type="Pfam" id="PF02518">
    <property type="entry name" value="HATPase_c"/>
    <property type="match status" value="1"/>
</dbReference>
<evidence type="ECO:0000313" key="24">
    <source>
        <dbReference type="EMBL" id="KFA89895.1"/>
    </source>
</evidence>
<evidence type="ECO:0000256" key="21">
    <source>
        <dbReference type="SAM" id="Phobius"/>
    </source>
</evidence>
<dbReference type="GO" id="GO:0005524">
    <property type="term" value="F:ATP binding"/>
    <property type="evidence" value="ECO:0007669"/>
    <property type="project" value="UniProtKB-KW"/>
</dbReference>
<evidence type="ECO:0000256" key="1">
    <source>
        <dbReference type="ARBA" id="ARBA00000085"/>
    </source>
</evidence>
<dbReference type="InterPro" id="IPR003660">
    <property type="entry name" value="HAMP_dom"/>
</dbReference>
<keyword evidence="6" id="KW-1003">Cell membrane</keyword>
<keyword evidence="18" id="KW-0464">Manganese</keyword>
<keyword evidence="15" id="KW-0902">Two-component regulatory system</keyword>
<name>A0A084SN60_9BACT</name>
<evidence type="ECO:0000259" key="23">
    <source>
        <dbReference type="PROSITE" id="PS50885"/>
    </source>
</evidence>
<dbReference type="InterPro" id="IPR050980">
    <property type="entry name" value="2C_sensor_his_kinase"/>
</dbReference>
<feature type="domain" description="HAMP" evidence="23">
    <location>
        <begin position="270"/>
        <end position="322"/>
    </location>
</feature>
<dbReference type="SUPFAM" id="SSF158472">
    <property type="entry name" value="HAMP domain-like"/>
    <property type="match status" value="1"/>
</dbReference>
<dbReference type="PROSITE" id="PS50885">
    <property type="entry name" value="HAMP"/>
    <property type="match status" value="1"/>
</dbReference>
<evidence type="ECO:0000256" key="15">
    <source>
        <dbReference type="ARBA" id="ARBA00023012"/>
    </source>
</evidence>
<dbReference type="PRINTS" id="PR00344">
    <property type="entry name" value="BCTRLSENSOR"/>
</dbReference>
<evidence type="ECO:0000256" key="17">
    <source>
        <dbReference type="ARBA" id="ARBA00023026"/>
    </source>
</evidence>
<evidence type="ECO:0000256" key="12">
    <source>
        <dbReference type="ARBA" id="ARBA00022840"/>
    </source>
</evidence>
<keyword evidence="21" id="KW-1133">Transmembrane helix</keyword>
<keyword evidence="11" id="KW-0378">Hydrolase</keyword>
<dbReference type="InterPro" id="IPR005467">
    <property type="entry name" value="His_kinase_dom"/>
</dbReference>
<evidence type="ECO:0000256" key="9">
    <source>
        <dbReference type="ARBA" id="ARBA00022741"/>
    </source>
</evidence>
<dbReference type="AlphaFoldDB" id="A0A084SN60"/>
<evidence type="ECO:0000256" key="2">
    <source>
        <dbReference type="ARBA" id="ARBA00001936"/>
    </source>
</evidence>
<protein>
    <recommendedName>
        <fullName evidence="19">Signal transduction histidine-protein kinase/phosphatase MprB</fullName>
        <ecNumber evidence="5">2.7.13.3</ecNumber>
    </recommendedName>
    <alternativeName>
        <fullName evidence="20">Mycobacterial persistence regulator B</fullName>
    </alternativeName>
</protein>
<comment type="subcellular location">
    <subcellularLocation>
        <location evidence="4">Cell membrane</location>
        <topology evidence="4">Multi-pass membrane protein</topology>
    </subcellularLocation>
</comment>
<evidence type="ECO:0000313" key="25">
    <source>
        <dbReference type="Proteomes" id="UP000028547"/>
    </source>
</evidence>
<comment type="cofactor">
    <cofactor evidence="3">
        <name>Mg(2+)</name>
        <dbReference type="ChEBI" id="CHEBI:18420"/>
    </cofactor>
</comment>
<evidence type="ECO:0000256" key="3">
    <source>
        <dbReference type="ARBA" id="ARBA00001946"/>
    </source>
</evidence>
<evidence type="ECO:0000256" key="10">
    <source>
        <dbReference type="ARBA" id="ARBA00022777"/>
    </source>
</evidence>
<keyword evidence="12" id="KW-0067">ATP-binding</keyword>
<evidence type="ECO:0000256" key="11">
    <source>
        <dbReference type="ARBA" id="ARBA00022801"/>
    </source>
</evidence>
<dbReference type="CDD" id="cd06225">
    <property type="entry name" value="HAMP"/>
    <property type="match status" value="1"/>
</dbReference>
<accession>A0A084SN60</accession>
<evidence type="ECO:0000259" key="22">
    <source>
        <dbReference type="PROSITE" id="PS50109"/>
    </source>
</evidence>
<dbReference type="PROSITE" id="PS50109">
    <property type="entry name" value="HIS_KIN"/>
    <property type="match status" value="1"/>
</dbReference>
<dbReference type="InterPro" id="IPR003661">
    <property type="entry name" value="HisK_dim/P_dom"/>
</dbReference>
<evidence type="ECO:0000256" key="19">
    <source>
        <dbReference type="ARBA" id="ARBA00040454"/>
    </source>
</evidence>
<keyword evidence="21" id="KW-0812">Transmembrane</keyword>
<keyword evidence="7" id="KW-0597">Phosphoprotein</keyword>
<dbReference type="GO" id="GO:0005886">
    <property type="term" value="C:plasma membrane"/>
    <property type="evidence" value="ECO:0007669"/>
    <property type="project" value="UniProtKB-SubCell"/>
</dbReference>
<evidence type="ECO:0000256" key="5">
    <source>
        <dbReference type="ARBA" id="ARBA00012438"/>
    </source>
</evidence>
<dbReference type="GO" id="GO:0004721">
    <property type="term" value="F:phosphoprotein phosphatase activity"/>
    <property type="evidence" value="ECO:0007669"/>
    <property type="project" value="UniProtKB-KW"/>
</dbReference>
<comment type="caution">
    <text evidence="24">The sequence shown here is derived from an EMBL/GenBank/DDBJ whole genome shotgun (WGS) entry which is preliminary data.</text>
</comment>
<dbReference type="CDD" id="cd00082">
    <property type="entry name" value="HisKA"/>
    <property type="match status" value="1"/>
</dbReference>
<dbReference type="EC" id="2.7.13.3" evidence="5"/>
<evidence type="ECO:0000256" key="6">
    <source>
        <dbReference type="ARBA" id="ARBA00022475"/>
    </source>
</evidence>
<dbReference type="SMART" id="SM00388">
    <property type="entry name" value="HisKA"/>
    <property type="match status" value="1"/>
</dbReference>
<keyword evidence="8" id="KW-0808">Transferase</keyword>
<keyword evidence="10 24" id="KW-0418">Kinase</keyword>
<evidence type="ECO:0000256" key="20">
    <source>
        <dbReference type="ARBA" id="ARBA00041776"/>
    </source>
</evidence>
<evidence type="ECO:0000256" key="7">
    <source>
        <dbReference type="ARBA" id="ARBA00022553"/>
    </source>
</evidence>
<evidence type="ECO:0000256" key="14">
    <source>
        <dbReference type="ARBA" id="ARBA00022912"/>
    </source>
</evidence>
<dbReference type="Proteomes" id="UP000028547">
    <property type="component" value="Unassembled WGS sequence"/>
</dbReference>
<dbReference type="PANTHER" id="PTHR44936">
    <property type="entry name" value="SENSOR PROTEIN CREC"/>
    <property type="match status" value="1"/>
</dbReference>
<dbReference type="RefSeq" id="WP_043403638.1">
    <property type="nucleotide sequence ID" value="NZ_JPMI01000230.1"/>
</dbReference>
<keyword evidence="21" id="KW-0472">Membrane</keyword>
<reference evidence="24 25" key="1">
    <citation type="submission" date="2014-07" db="EMBL/GenBank/DDBJ databases">
        <title>Draft Genome Sequence of Gephyronic Acid Producer, Cystobacter violaceus Strain Cb vi76.</title>
        <authorList>
            <person name="Stevens D.C."/>
            <person name="Young J."/>
            <person name="Carmichael R."/>
            <person name="Tan J."/>
            <person name="Taylor R.E."/>
        </authorList>
    </citation>
    <scope>NUCLEOTIDE SEQUENCE [LARGE SCALE GENOMIC DNA]</scope>
    <source>
        <strain evidence="24 25">Cb vi76</strain>
    </source>
</reference>
<dbReference type="SUPFAM" id="SSF55874">
    <property type="entry name" value="ATPase domain of HSP90 chaperone/DNA topoisomerase II/histidine kinase"/>
    <property type="match status" value="1"/>
</dbReference>
<dbReference type="SUPFAM" id="SSF47384">
    <property type="entry name" value="Homodimeric domain of signal transducing histidine kinase"/>
    <property type="match status" value="1"/>
</dbReference>
<evidence type="ECO:0000256" key="13">
    <source>
        <dbReference type="ARBA" id="ARBA00022842"/>
    </source>
</evidence>
<keyword evidence="17" id="KW-0843">Virulence</keyword>
<evidence type="ECO:0000256" key="16">
    <source>
        <dbReference type="ARBA" id="ARBA00023016"/>
    </source>
</evidence>
<dbReference type="Pfam" id="PF00512">
    <property type="entry name" value="HisKA"/>
    <property type="match status" value="1"/>
</dbReference>
<sequence length="549" mass="58885">MRLRTRLALAFALLALVPLAVMVPFTLTELRSTLSRGLDARMVGATASAQEAVERAAANARRAVEELVESSAMEDLAREARESPARAIRADTAQPLMKSRGLTVLSLFDRKGTTLSSGHLPARRGDPDPVLFAVTREKSPKPVPVKVAVRGDQGLREVPALVTARPVDYGDSRLWVVGGVLLDQGLAAHLSRLTGAEVSLLSGDTVVAKAGSVTPPTVARVLPLGEAATVRLVFSRAAEREATVGVFRSFLLLAGLGLGFAVLLGLLMSRRITQPVEALTSGARRVGEGAWDVQVQVKATGEVGELVKTFNHMTTELRSTTERLVATERVAAWQEVARRLAHEIKNPLTPIRMSLETLMAVQDAQDARFPALFRESAGVILEEVDRLKRIVDEFSRFARLPKPQLEPVDLGELAQNVLSLYASPPEGISIHSEVQPGVVAKADRDQLTQVLVNLVKNAEEAMAKGGGALHVRVRGSEQDAVVEVQDSGPGIPPEHRARIFEPYFTTKDGGTGLGLAIAARILQEHGGKLDVGGEPGQGACFTLSLPRER</sequence>
<keyword evidence="16" id="KW-0346">Stress response</keyword>
<feature type="domain" description="Histidine kinase" evidence="22">
    <location>
        <begin position="339"/>
        <end position="549"/>
    </location>
</feature>
<comment type="catalytic activity">
    <reaction evidence="1">
        <text>ATP + protein L-histidine = ADP + protein N-phospho-L-histidine.</text>
        <dbReference type="EC" id="2.7.13.3"/>
    </reaction>
</comment>
<evidence type="ECO:0000256" key="8">
    <source>
        <dbReference type="ARBA" id="ARBA00022679"/>
    </source>
</evidence>
<dbReference type="InterPro" id="IPR003594">
    <property type="entry name" value="HATPase_dom"/>
</dbReference>
<comment type="cofactor">
    <cofactor evidence="2">
        <name>Mn(2+)</name>
        <dbReference type="ChEBI" id="CHEBI:29035"/>
    </cofactor>
</comment>
<feature type="transmembrane region" description="Helical" evidence="21">
    <location>
        <begin position="246"/>
        <end position="267"/>
    </location>
</feature>
<dbReference type="Gene3D" id="1.10.287.130">
    <property type="match status" value="1"/>
</dbReference>
<evidence type="ECO:0000256" key="4">
    <source>
        <dbReference type="ARBA" id="ARBA00004651"/>
    </source>
</evidence>
<dbReference type="Pfam" id="PF00672">
    <property type="entry name" value="HAMP"/>
    <property type="match status" value="1"/>
</dbReference>
<dbReference type="PANTHER" id="PTHR44936:SF9">
    <property type="entry name" value="SENSOR PROTEIN CREC"/>
    <property type="match status" value="1"/>
</dbReference>
<dbReference type="InterPro" id="IPR036097">
    <property type="entry name" value="HisK_dim/P_sf"/>
</dbReference>
<dbReference type="EMBL" id="JPMI01000230">
    <property type="protein sequence ID" value="KFA89895.1"/>
    <property type="molecule type" value="Genomic_DNA"/>
</dbReference>
<keyword evidence="14" id="KW-0904">Protein phosphatase</keyword>
<evidence type="ECO:0000256" key="18">
    <source>
        <dbReference type="ARBA" id="ARBA00023211"/>
    </source>
</evidence>
<gene>
    <name evidence="24" type="ORF">Q664_31725</name>
</gene>
<dbReference type="InterPro" id="IPR036890">
    <property type="entry name" value="HATPase_C_sf"/>
</dbReference>